<dbReference type="VEuPathDB" id="MicrosporidiaDB:NCER_100733"/>
<dbReference type="EMBL" id="JPQZ01000036">
    <property type="protein sequence ID" value="KKO75010.1"/>
    <property type="molecule type" value="Genomic_DNA"/>
</dbReference>
<name>A0A0F9WDZ5_9MICR</name>
<keyword evidence="8" id="KW-1185">Reference proteome</keyword>
<evidence type="ECO:0000313" key="7">
    <source>
        <dbReference type="EMBL" id="KKO75010.1"/>
    </source>
</evidence>
<keyword evidence="6" id="KW-0547">Nucleotide-binding</keyword>
<keyword evidence="6" id="KW-0067">ATP-binding</keyword>
<dbReference type="GO" id="GO:0004382">
    <property type="term" value="F:GDP phosphatase activity"/>
    <property type="evidence" value="ECO:0007669"/>
    <property type="project" value="UniProtKB-EC"/>
</dbReference>
<dbReference type="GO" id="GO:0005524">
    <property type="term" value="F:ATP binding"/>
    <property type="evidence" value="ECO:0007669"/>
    <property type="project" value="UniProtKB-KW"/>
</dbReference>
<gene>
    <name evidence="7" type="ORF">AAJ76_3600030287</name>
</gene>
<evidence type="ECO:0000256" key="2">
    <source>
        <dbReference type="ARBA" id="ARBA00022801"/>
    </source>
</evidence>
<comment type="caution">
    <text evidence="7">The sequence shown here is derived from an EMBL/GenBank/DDBJ whole genome shotgun (WGS) entry which is preliminary data.</text>
</comment>
<feature type="binding site" evidence="6">
    <location>
        <begin position="133"/>
        <end position="137"/>
    </location>
    <ligand>
        <name>ATP</name>
        <dbReference type="ChEBI" id="CHEBI:30616"/>
    </ligand>
</feature>
<evidence type="ECO:0000256" key="5">
    <source>
        <dbReference type="PIRSR" id="PIRSR600407-1"/>
    </source>
</evidence>
<dbReference type="AlphaFoldDB" id="A0A0F9WDZ5"/>
<organism evidence="7 8">
    <name type="scientific">Vairimorpha ceranae</name>
    <dbReference type="NCBI Taxonomy" id="40302"/>
    <lineage>
        <taxon>Eukaryota</taxon>
        <taxon>Fungi</taxon>
        <taxon>Fungi incertae sedis</taxon>
        <taxon>Microsporidia</taxon>
        <taxon>Nosematidae</taxon>
        <taxon>Vairimorpha</taxon>
    </lineage>
</organism>
<dbReference type="Gene3D" id="3.30.420.40">
    <property type="match status" value="1"/>
</dbReference>
<dbReference type="GeneID" id="36320261"/>
<dbReference type="EC" id="3.6.1.42" evidence="4"/>
<evidence type="ECO:0000256" key="4">
    <source>
        <dbReference type="ARBA" id="ARBA00038903"/>
    </source>
</evidence>
<keyword evidence="2" id="KW-0378">Hydrolase</keyword>
<dbReference type="GO" id="GO:0009134">
    <property type="term" value="P:nucleoside diphosphate catabolic process"/>
    <property type="evidence" value="ECO:0007669"/>
    <property type="project" value="TreeGrafter"/>
</dbReference>
<evidence type="ECO:0000313" key="8">
    <source>
        <dbReference type="Proteomes" id="UP000034350"/>
    </source>
</evidence>
<feature type="active site" description="Proton acceptor" evidence="5">
    <location>
        <position position="109"/>
    </location>
</feature>
<protein>
    <recommendedName>
        <fullName evidence="4">guanosine-diphosphatase</fullName>
        <ecNumber evidence="4">3.6.1.42</ecNumber>
    </recommendedName>
</protein>
<dbReference type="RefSeq" id="XP_024330752.1">
    <property type="nucleotide sequence ID" value="XM_024475324.1"/>
</dbReference>
<dbReference type="VEuPathDB" id="MicrosporidiaDB:G9O61_00g019880"/>
<dbReference type="VEuPathDB" id="MicrosporidiaDB:AAJ76_3600030287"/>
<sequence>MIHFLIGIIDIGSTGTRFNIFKYSKDKELIQYQKYEVQGGLHKMNFYNIKKSIISLIDQVPNFVYNIPIGVYCTAGFRHPLNFKKLFYVVKLLKKYNIKEYGILSGKYEGFLGYQALKYILKTPNFTLIDMGGKSTQVVSKGFYKSYNLGFTNIKKISKIKNIVPIEDNKPIYISSKFTKDKFININSIKNKYLRIFLERLGIKQQLRGIEVNWTLGMSLRYLNNISDN</sequence>
<evidence type="ECO:0000256" key="3">
    <source>
        <dbReference type="ARBA" id="ARBA00037742"/>
    </source>
</evidence>
<comment type="similarity">
    <text evidence="1">Belongs to the GDA1/CD39 NTPase family.</text>
</comment>
<dbReference type="PANTHER" id="PTHR11782:SF83">
    <property type="entry name" value="GUANOSINE-DIPHOSPHATASE"/>
    <property type="match status" value="1"/>
</dbReference>
<dbReference type="OrthoDB" id="6372431at2759"/>
<dbReference type="PANTHER" id="PTHR11782">
    <property type="entry name" value="ADENOSINE/GUANOSINE DIPHOSPHATASE"/>
    <property type="match status" value="1"/>
</dbReference>
<evidence type="ECO:0000256" key="6">
    <source>
        <dbReference type="PIRSR" id="PIRSR600407-2"/>
    </source>
</evidence>
<dbReference type="Proteomes" id="UP000034350">
    <property type="component" value="Unassembled WGS sequence"/>
</dbReference>
<dbReference type="InterPro" id="IPR000407">
    <property type="entry name" value="GDA1_CD39_NTPase"/>
</dbReference>
<comment type="function">
    <text evidence="3">After transfer of sugars to endogenous macromolecular acceptors, the enzyme converts nucleoside diphosphates to nucleoside monophosphates which in turn exit the Golgi lumen in a coupled antiporter reaction, allowing entry of additional nucleotide sugar from the cytosol.</text>
</comment>
<reference evidence="7 8" key="1">
    <citation type="journal article" date="2015" name="Environ. Microbiol.">
        <title>Genome analyses suggest the presence of polyploidy and recent human-driven expansions in eight global populations of the honeybee pathogen Nosema ceranae.</title>
        <authorList>
            <person name="Pelin A."/>
            <person name="Selman M."/>
            <person name="Aris-Brosou S."/>
            <person name="Farinelli L."/>
            <person name="Corradi N."/>
        </authorList>
    </citation>
    <scope>NUCLEOTIDE SEQUENCE [LARGE SCALE GENOMIC DNA]</scope>
    <source>
        <strain evidence="7 8">PA08 1199</strain>
    </source>
</reference>
<evidence type="ECO:0000256" key="1">
    <source>
        <dbReference type="ARBA" id="ARBA00009283"/>
    </source>
</evidence>
<proteinExistence type="inferred from homology"/>
<dbReference type="GO" id="GO:0016020">
    <property type="term" value="C:membrane"/>
    <property type="evidence" value="ECO:0007669"/>
    <property type="project" value="TreeGrafter"/>
</dbReference>
<accession>A0A0F9WDZ5</accession>